<feature type="domain" description="Autotransporter" evidence="3">
    <location>
        <begin position="687"/>
        <end position="962"/>
    </location>
</feature>
<dbReference type="Gene3D" id="2.40.128.130">
    <property type="entry name" value="Autotransporter beta-domain"/>
    <property type="match status" value="1"/>
</dbReference>
<dbReference type="InterPro" id="IPR013425">
    <property type="entry name" value="Autotrns_rpt"/>
</dbReference>
<evidence type="ECO:0000313" key="4">
    <source>
        <dbReference type="EMBL" id="KXF78858.1"/>
    </source>
</evidence>
<dbReference type="InterPro" id="IPR011050">
    <property type="entry name" value="Pectin_lyase_fold/virulence"/>
</dbReference>
<organism evidence="4 5">
    <name type="scientific">Paramesorhizobium deserti</name>
    <dbReference type="NCBI Taxonomy" id="1494590"/>
    <lineage>
        <taxon>Bacteria</taxon>
        <taxon>Pseudomonadati</taxon>
        <taxon>Pseudomonadota</taxon>
        <taxon>Alphaproteobacteria</taxon>
        <taxon>Hyphomicrobiales</taxon>
        <taxon>Phyllobacteriaceae</taxon>
        <taxon>Paramesorhizobium</taxon>
    </lineage>
</organism>
<feature type="signal peptide" evidence="2">
    <location>
        <begin position="1"/>
        <end position="25"/>
    </location>
</feature>
<dbReference type="Pfam" id="PF03797">
    <property type="entry name" value="Autotransporter"/>
    <property type="match status" value="1"/>
</dbReference>
<accession>A0A135I0C4</accession>
<dbReference type="NCBIfam" id="TIGR02601">
    <property type="entry name" value="autotrns_rpt"/>
    <property type="match status" value="1"/>
</dbReference>
<dbReference type="EMBL" id="LNTU01000001">
    <property type="protein sequence ID" value="KXF78858.1"/>
    <property type="molecule type" value="Genomic_DNA"/>
</dbReference>
<dbReference type="GO" id="GO:0019867">
    <property type="term" value="C:outer membrane"/>
    <property type="evidence" value="ECO:0007669"/>
    <property type="project" value="InterPro"/>
</dbReference>
<dbReference type="SUPFAM" id="SSF103515">
    <property type="entry name" value="Autotransporter"/>
    <property type="match status" value="1"/>
</dbReference>
<keyword evidence="5" id="KW-1185">Reference proteome</keyword>
<dbReference type="InterPro" id="IPR006315">
    <property type="entry name" value="OM_autotransptr_brl_dom"/>
</dbReference>
<dbReference type="PROSITE" id="PS51208">
    <property type="entry name" value="AUTOTRANSPORTER"/>
    <property type="match status" value="1"/>
</dbReference>
<gene>
    <name evidence="4" type="ORF">ATN84_03600</name>
</gene>
<evidence type="ECO:0000313" key="5">
    <source>
        <dbReference type="Proteomes" id="UP000070107"/>
    </source>
</evidence>
<name>A0A135I0C4_9HYPH</name>
<evidence type="ECO:0000259" key="3">
    <source>
        <dbReference type="PROSITE" id="PS51208"/>
    </source>
</evidence>
<dbReference type="SUPFAM" id="SSF51126">
    <property type="entry name" value="Pectin lyase-like"/>
    <property type="match status" value="1"/>
</dbReference>
<proteinExistence type="predicted"/>
<dbReference type="AlphaFoldDB" id="A0A135I0C4"/>
<reference evidence="4 5" key="1">
    <citation type="submission" date="2015-11" db="EMBL/GenBank/DDBJ databases">
        <title>Draft genome sequence of Paramesorhizobium deserti A-3-E, a strain highly resistant to diverse beta-lactam antibiotics.</title>
        <authorList>
            <person name="Lv R."/>
            <person name="Yang X."/>
            <person name="Fang N."/>
            <person name="Guo J."/>
            <person name="Luo X."/>
            <person name="Peng F."/>
            <person name="Yang R."/>
            <person name="Cui Y."/>
            <person name="Fang C."/>
            <person name="Song Y."/>
        </authorList>
    </citation>
    <scope>NUCLEOTIDE SEQUENCE [LARGE SCALE GENOMIC DNA]</scope>
    <source>
        <strain evidence="4 5">A-3-E</strain>
    </source>
</reference>
<dbReference type="SMART" id="SM00869">
    <property type="entry name" value="Autotransporter"/>
    <property type="match status" value="1"/>
</dbReference>
<dbReference type="Proteomes" id="UP000070107">
    <property type="component" value="Unassembled WGS sequence"/>
</dbReference>
<protein>
    <recommendedName>
        <fullName evidence="3">Autotransporter domain-containing protein</fullName>
    </recommendedName>
</protein>
<dbReference type="InterPro" id="IPR036709">
    <property type="entry name" value="Autotransporte_beta_dom_sf"/>
</dbReference>
<dbReference type="NCBIfam" id="TIGR01414">
    <property type="entry name" value="autotrans_barl"/>
    <property type="match status" value="1"/>
</dbReference>
<keyword evidence="1 2" id="KW-0732">Signal</keyword>
<sequence>MVGRAAHATLVAALMSSVAPQAAWAADQLVAGGTTDNAKKTVSGTDTLTVEREATLDVDGTAITWDGASPAPGVTIVNNGTISSTKRGIDTKGDDNPRFITLINNEGAKIATDDDAFRINADVSEGVVTVENAGEIVSEGGQAIDFDSISSGQAKVTINNLATGEIRAEDADAIRPGEGGVVNNYGTIIANPPKADQKNDGVDMQDHAATVNNYAGGVISGARHGITSDVDVTVYNQAGASIIGRNGSGVGSDGTGTVVNYGLISGDADGVSELSDGDGIDIDLAGTIVNYGTIRGTGATGTKPGDTPNQSEGIAMGGGSIDNASADAVISGADNAILIDDSSGGGAFAATTINNAGTIRGENGFGIKIIGDQNDTLTNSGLIEGADGLAVDLGGGDDTLNVRTGAQFIGLVDGGEGTDTISLDGTGTFGGGSNFEYLNVEGGSWTLTGAQDYSGGINIRAGRLSVDGTLGGVLAVGAGSVLDGTGTIGSVTIAGTIAPGRSIGTLTVNGDYAQTAGSTYAVEVNAEGQSDLVDVTGTATLAGTVAVTPAAGTYKTGTRYTILSAAGGVSGSYDTLSSPSTLFVDFALAYDPANVYLDVTRSAVAYADVTVTENQRQTATGLESLGSGNALYEAIAALPDAASAQIAFDSLSGEIQASTKSGLIEDSRFVRDAINERLRAATAASPAATEGLVFWTEGYGAWGESDGNGSSADMDRSSGGFFVGGDIALNDIWRAGLAGGYGRSSFDIDDRASSADADTYTIAAYAGAEIGALGLRFGAAHSWHDVDTSRTIGFAGFADQAEASYDARTAQLFGEAGYTIRHGRASFEPFAGLAYVNLHTDGFSESGSAGLGFASDTTDVTYTTLGLRAATALDLGGMAAHLHGTLGWQHAFGDLTPTARAAFAGGSGFIVEGVPIAGDTALLKAGFDIDLSAAASLDISYTGRLAEDAQDHGFGARLSVKF</sequence>
<dbReference type="STRING" id="1494590.ATN84_03600"/>
<feature type="chain" id="PRO_5007465471" description="Autotransporter domain-containing protein" evidence="2">
    <location>
        <begin position="26"/>
        <end position="962"/>
    </location>
</feature>
<evidence type="ECO:0000256" key="1">
    <source>
        <dbReference type="ARBA" id="ARBA00022729"/>
    </source>
</evidence>
<dbReference type="InterPro" id="IPR005546">
    <property type="entry name" value="Autotransporte_beta"/>
</dbReference>
<comment type="caution">
    <text evidence="4">The sequence shown here is derived from an EMBL/GenBank/DDBJ whole genome shotgun (WGS) entry which is preliminary data.</text>
</comment>
<evidence type="ECO:0000256" key="2">
    <source>
        <dbReference type="SAM" id="SignalP"/>
    </source>
</evidence>